<dbReference type="InterPro" id="IPR003018">
    <property type="entry name" value="GAF"/>
</dbReference>
<dbReference type="InterPro" id="IPR029787">
    <property type="entry name" value="Nucleotide_cyclase"/>
</dbReference>
<dbReference type="GO" id="GO:0052621">
    <property type="term" value="F:diguanylate cyclase activity"/>
    <property type="evidence" value="ECO:0007669"/>
    <property type="project" value="TreeGrafter"/>
</dbReference>
<dbReference type="Pfam" id="PF13185">
    <property type="entry name" value="GAF_2"/>
    <property type="match status" value="1"/>
</dbReference>
<dbReference type="Gene3D" id="3.30.450.40">
    <property type="match status" value="1"/>
</dbReference>
<proteinExistence type="predicted"/>
<dbReference type="NCBIfam" id="TIGR00254">
    <property type="entry name" value="GGDEF"/>
    <property type="match status" value="1"/>
</dbReference>
<dbReference type="AlphaFoldDB" id="W4QST3"/>
<dbReference type="STRING" id="1236973.JCM9157_2026"/>
<dbReference type="eggNOG" id="COG2199">
    <property type="taxonomic scope" value="Bacteria"/>
</dbReference>
<gene>
    <name evidence="2" type="ORF">JCM9157_2026</name>
</gene>
<feature type="domain" description="GGDEF" evidence="1">
    <location>
        <begin position="166"/>
        <end position="312"/>
    </location>
</feature>
<dbReference type="PROSITE" id="PS50887">
    <property type="entry name" value="GGDEF"/>
    <property type="match status" value="1"/>
</dbReference>
<dbReference type="InterPro" id="IPR029016">
    <property type="entry name" value="GAF-like_dom_sf"/>
</dbReference>
<comment type="caution">
    <text evidence="2">The sequence shown here is derived from an EMBL/GenBank/DDBJ whole genome shotgun (WGS) entry which is preliminary data.</text>
</comment>
<dbReference type="InterPro" id="IPR000160">
    <property type="entry name" value="GGDEF_dom"/>
</dbReference>
<dbReference type="SUPFAM" id="SSF55073">
    <property type="entry name" value="Nucleotide cyclase"/>
    <property type="match status" value="1"/>
</dbReference>
<organism evidence="2 3">
    <name type="scientific">Halalkalibacter akibai (strain ATCC 43226 / DSM 21942 / CIP 109018 / JCM 9157 / 1139)</name>
    <name type="common">Bacillus akibai</name>
    <dbReference type="NCBI Taxonomy" id="1236973"/>
    <lineage>
        <taxon>Bacteria</taxon>
        <taxon>Bacillati</taxon>
        <taxon>Bacillota</taxon>
        <taxon>Bacilli</taxon>
        <taxon>Bacillales</taxon>
        <taxon>Bacillaceae</taxon>
        <taxon>Halalkalibacter</taxon>
    </lineage>
</organism>
<accession>W4QST3</accession>
<dbReference type="OrthoDB" id="9759607at2"/>
<evidence type="ECO:0000313" key="3">
    <source>
        <dbReference type="Proteomes" id="UP000018896"/>
    </source>
</evidence>
<reference evidence="2 3" key="1">
    <citation type="journal article" date="2014" name="Genome Announc.">
        <title>Draft Genome Sequences of Three Alkaliphilic Bacillus Strains, Bacillus wakoensis JCM 9140T, Bacillus akibai JCM 9157T, and Bacillus hemicellulosilyticus JCM 9152T.</title>
        <authorList>
            <person name="Yuki M."/>
            <person name="Oshima K."/>
            <person name="Suda W."/>
            <person name="Oshida Y."/>
            <person name="Kitamura K."/>
            <person name="Iida T."/>
            <person name="Hattori M."/>
            <person name="Ohkuma M."/>
        </authorList>
    </citation>
    <scope>NUCLEOTIDE SEQUENCE [LARGE SCALE GENOMIC DNA]</scope>
    <source>
        <strain evidence="2 3">JCM 9157</strain>
    </source>
</reference>
<dbReference type="Proteomes" id="UP000018896">
    <property type="component" value="Unassembled WGS sequence"/>
</dbReference>
<dbReference type="PANTHER" id="PTHR45138:SF9">
    <property type="entry name" value="DIGUANYLATE CYCLASE DGCM-RELATED"/>
    <property type="match status" value="1"/>
</dbReference>
<dbReference type="InterPro" id="IPR050469">
    <property type="entry name" value="Diguanylate_Cyclase"/>
</dbReference>
<dbReference type="InterPro" id="IPR043128">
    <property type="entry name" value="Rev_trsase/Diguanyl_cyclase"/>
</dbReference>
<dbReference type="PANTHER" id="PTHR45138">
    <property type="entry name" value="REGULATORY COMPONENTS OF SENSORY TRANSDUCTION SYSTEM"/>
    <property type="match status" value="1"/>
</dbReference>
<dbReference type="EMBL" id="BAUV01000012">
    <property type="protein sequence ID" value="GAE34942.1"/>
    <property type="molecule type" value="Genomic_DNA"/>
</dbReference>
<dbReference type="SUPFAM" id="SSF55781">
    <property type="entry name" value="GAF domain-like"/>
    <property type="match status" value="1"/>
</dbReference>
<protein>
    <submittedName>
        <fullName evidence="2">Diguanylate cyclase</fullName>
    </submittedName>
</protein>
<name>W4QST3_HALA3</name>
<dbReference type="SMART" id="SM00267">
    <property type="entry name" value="GGDEF"/>
    <property type="match status" value="1"/>
</dbReference>
<keyword evidence="3" id="KW-1185">Reference proteome</keyword>
<dbReference type="Pfam" id="PF00990">
    <property type="entry name" value="GGDEF"/>
    <property type="match status" value="1"/>
</dbReference>
<evidence type="ECO:0000259" key="1">
    <source>
        <dbReference type="PROSITE" id="PS50887"/>
    </source>
</evidence>
<dbReference type="CDD" id="cd01949">
    <property type="entry name" value="GGDEF"/>
    <property type="match status" value="1"/>
</dbReference>
<evidence type="ECO:0000313" key="2">
    <source>
        <dbReference type="EMBL" id="GAE34942.1"/>
    </source>
</evidence>
<dbReference type="FunFam" id="3.30.70.270:FF:000001">
    <property type="entry name" value="Diguanylate cyclase domain protein"/>
    <property type="match status" value="1"/>
</dbReference>
<sequence length="321" mass="36376">MDKVRNHLKQFVDWDQLYFYNVKNKSLTLAYMDQRGNEAIPLILKYGDGISLQTALDETITLENERSYWSLRGKSLPDDLETILALPIKDQEAVKGVLTIASTKQKAYRTDQIMIIEIIANMLAIALTNVQYLEKTKRESHFCPLTNLYNFRFFEQALKDNLEETKQTSLILLDLDHFKKINDTYGHQSGNDVLIEIASRLTQTCPNEVVARYGGEEFVILLPNQTEEEAYQTGLKVQKALKQDPIIIQNDLTDHKPAEINVTASIGIASTEQVNEEDETTLDAVTLIRRADRAMYNGAKQQGRDKVASFSGLKKGLAVQS</sequence>
<dbReference type="Gene3D" id="3.30.70.270">
    <property type="match status" value="1"/>
</dbReference>